<keyword evidence="5 6" id="KW-0472">Membrane</keyword>
<keyword evidence="6" id="KW-0135">Cellulose biosynthesis</keyword>
<evidence type="ECO:0000256" key="7">
    <source>
        <dbReference type="SAM" id="MobiDB-lite"/>
    </source>
</evidence>
<keyword evidence="6" id="KW-0732">Signal</keyword>
<feature type="region of interest" description="Disordered" evidence="7">
    <location>
        <begin position="22"/>
        <end position="53"/>
    </location>
</feature>
<evidence type="ECO:0000256" key="6">
    <source>
        <dbReference type="RuleBase" id="RU365021"/>
    </source>
</evidence>
<evidence type="ECO:0000313" key="8">
    <source>
        <dbReference type="EMBL" id="VTZ65210.1"/>
    </source>
</evidence>
<dbReference type="Proteomes" id="UP000507954">
    <property type="component" value="Unassembled WGS sequence"/>
</dbReference>
<comment type="subcellular location">
    <subcellularLocation>
        <location evidence="6">Cell inner membrane</location>
    </subcellularLocation>
    <subcellularLocation>
        <location evidence="1">Cell membrane</location>
        <topology evidence="1">Single-pass membrane protein</topology>
    </subcellularLocation>
</comment>
<organism evidence="8">
    <name type="scientific">Sinorhizobium medicae</name>
    <dbReference type="NCBI Taxonomy" id="110321"/>
    <lineage>
        <taxon>Bacteria</taxon>
        <taxon>Pseudomonadati</taxon>
        <taxon>Pseudomonadota</taxon>
        <taxon>Alphaproteobacteria</taxon>
        <taxon>Hyphomicrobiales</taxon>
        <taxon>Rhizobiaceae</taxon>
        <taxon>Sinorhizobium/Ensifer group</taxon>
        <taxon>Sinorhizobium</taxon>
    </lineage>
</organism>
<proteinExistence type="inferred from homology"/>
<gene>
    <name evidence="8" type="ORF">EMEDMD4_790234</name>
</gene>
<dbReference type="UniPathway" id="UPA00694"/>
<dbReference type="AlphaFoldDB" id="A0A508X6N0"/>
<feature type="signal peptide" evidence="6">
    <location>
        <begin position="1"/>
        <end position="19"/>
    </location>
</feature>
<sequence>MKRLSAFVVALLTCGPLGAQPAPFDMTGERPIEDQAPAPKQQEQPSRNVPAAGIQGEKIQLAPVKDAASYRRHIVPFASLSLTGEVDERAWSVYLTPAQAAAGGDLIFEYQNAVVIAPESSVLSVFVNGKLVGEGPVQAGEKPESRRYKLPSNLLRTGSNEIRFRVQQRHRTDCTVESTYELWTEIASGKAYIQFEGRDAARLTTLEDIQAVGVDASGRTRFNIVAPAFDQPSRTAALMRLAQGLALLGHMPAQSFDVRGDLPELGRAGELTVLAGTVAELQPLFPSLPGEASTTAVTALVESRPERAPILVLTGPDWSAVEGAIESITRVTDKPANVARDVIETGRWRLPQAPQVISGKRLPFSALGVSTTEFSGRRFRTAFAVAVPPDFYANAYGEATVLLDVGYTKAVRPGSRIDIYVNGNIASTVPLDSSGGLVRHLPINVTLRHFHPGANLIELEAVLLTDADRTCAPGTAASTEPRFALFDTSEFAMADFARIGRLPDLAAAAGSAYPFRSSAKPIALHVDRAETLSLSAAATFLARLAVAGGRPMAIETITSPVASADREALFVGAMPQVPKSVLTEAGIDLNSQISWGSSASSEVLADSRAAFDAWQTRLNGGTWRSHLRGLEDWVKDTFDISLNSLRLLPPDEAPFAPPDTATLLIAQSSNPDAGTTWTLVTSPTPEHLRDAVSTISDVRRWSQMSGHISIYEPVNDRISSIPAQHFEFVETRPPSLGNYRLVLANWLSSNILVYAVLLVCLVVLLGLATASLLARLGRRQ</sequence>
<name>A0A508X6N0_9HYPH</name>
<dbReference type="GO" id="GO:0030244">
    <property type="term" value="P:cellulose biosynthetic process"/>
    <property type="evidence" value="ECO:0007669"/>
    <property type="project" value="UniProtKB-KW"/>
</dbReference>
<comment type="subunit">
    <text evidence="6">Tightly associated with the cellulose synthase catalytic subunit.</text>
</comment>
<evidence type="ECO:0000256" key="2">
    <source>
        <dbReference type="ARBA" id="ARBA00022475"/>
    </source>
</evidence>
<keyword evidence="6" id="KW-0973">c-di-GMP</keyword>
<keyword evidence="2 6" id="KW-1003">Cell membrane</keyword>
<dbReference type="Pfam" id="PF03170">
    <property type="entry name" value="BcsB"/>
    <property type="match status" value="1"/>
</dbReference>
<feature type="transmembrane region" description="Helical" evidence="6">
    <location>
        <begin position="751"/>
        <end position="774"/>
    </location>
</feature>
<evidence type="ECO:0000256" key="5">
    <source>
        <dbReference type="ARBA" id="ARBA00023136"/>
    </source>
</evidence>
<reference evidence="8" key="1">
    <citation type="submission" date="2019-06" db="EMBL/GenBank/DDBJ databases">
        <authorList>
            <person name="Le Quere A."/>
            <person name="Colella S."/>
        </authorList>
    </citation>
    <scope>NUCLEOTIDE SEQUENCE</scope>
    <source>
        <strain evidence="8">EmedicaeMD41</strain>
    </source>
</reference>
<dbReference type="GO" id="GO:0005886">
    <property type="term" value="C:plasma membrane"/>
    <property type="evidence" value="ECO:0007669"/>
    <property type="project" value="UniProtKB-SubCell"/>
</dbReference>
<dbReference type="InterPro" id="IPR018513">
    <property type="entry name" value="Cell_synthase_bac"/>
</dbReference>
<dbReference type="PANTHER" id="PTHR39083:SF1">
    <property type="entry name" value="CYCLIC DI-GMP-BINDING PROTEIN"/>
    <property type="match status" value="1"/>
</dbReference>
<dbReference type="EMBL" id="CABFNB010000149">
    <property type="protein sequence ID" value="VTZ65210.1"/>
    <property type="molecule type" value="Genomic_DNA"/>
</dbReference>
<evidence type="ECO:0000256" key="3">
    <source>
        <dbReference type="ARBA" id="ARBA00022692"/>
    </source>
</evidence>
<feature type="chain" id="PRO_5021484648" description="Cyclic di-GMP-binding protein" evidence="6">
    <location>
        <begin position="20"/>
        <end position="780"/>
    </location>
</feature>
<comment type="function">
    <text evidence="6">Binds the cellulose synthase activator, bis-(3'-5') cyclic diguanylic acid (c-di-GMP).</text>
</comment>
<comment type="pathway">
    <text evidence="6">Glycan metabolism; bacterial cellulose biosynthesis.</text>
</comment>
<evidence type="ECO:0000256" key="4">
    <source>
        <dbReference type="ARBA" id="ARBA00022989"/>
    </source>
</evidence>
<dbReference type="Gene3D" id="2.60.120.260">
    <property type="entry name" value="Galactose-binding domain-like"/>
    <property type="match status" value="2"/>
</dbReference>
<dbReference type="PANTHER" id="PTHR39083">
    <property type="entry name" value="CYCLIC DI-GMP-BINDING PROTEIN"/>
    <property type="match status" value="1"/>
</dbReference>
<evidence type="ECO:0000256" key="1">
    <source>
        <dbReference type="ARBA" id="ARBA00004162"/>
    </source>
</evidence>
<keyword evidence="3 6" id="KW-0812">Transmembrane</keyword>
<protein>
    <recommendedName>
        <fullName evidence="6">Cyclic di-GMP-binding protein</fullName>
    </recommendedName>
    <alternativeName>
        <fullName evidence="6">Cellulose synthase regulatory subunit</fullName>
    </alternativeName>
</protein>
<comment type="similarity">
    <text evidence="6">Belongs to the AcsB/BcsB family.</text>
</comment>
<keyword evidence="4 6" id="KW-1133">Transmembrane helix</keyword>
<keyword evidence="6" id="KW-0997">Cell inner membrane</keyword>
<accession>A0A508X6N0</accession>
<dbReference type="GO" id="GO:0006011">
    <property type="term" value="P:UDP-alpha-D-glucose metabolic process"/>
    <property type="evidence" value="ECO:0007669"/>
    <property type="project" value="InterPro"/>
</dbReference>